<dbReference type="Proteomes" id="UP001273209">
    <property type="component" value="Unassembled WGS sequence"/>
</dbReference>
<dbReference type="Gene3D" id="1.20.1250.20">
    <property type="entry name" value="MFS general substrate transporter like domains"/>
    <property type="match status" value="1"/>
</dbReference>
<dbReference type="PANTHER" id="PTHR23504:SF16">
    <property type="entry name" value="TRANSPORTER, PUTATIVE (AFU_ORTHOLOGUE AFUA_1G13970)-RELATED"/>
    <property type="match status" value="1"/>
</dbReference>
<evidence type="ECO:0000256" key="1">
    <source>
        <dbReference type="ARBA" id="ARBA00004141"/>
    </source>
</evidence>
<feature type="transmembrane region" description="Helical" evidence="7">
    <location>
        <begin position="474"/>
        <end position="493"/>
    </location>
</feature>
<proteinExistence type="predicted"/>
<gene>
    <name evidence="8" type="ORF">Triagg1_8355</name>
</gene>
<dbReference type="SUPFAM" id="SSF103473">
    <property type="entry name" value="MFS general substrate transporter"/>
    <property type="match status" value="1"/>
</dbReference>
<feature type="transmembrane region" description="Helical" evidence="7">
    <location>
        <begin position="231"/>
        <end position="254"/>
    </location>
</feature>
<feature type="transmembrane region" description="Helical" evidence="7">
    <location>
        <begin position="440"/>
        <end position="462"/>
    </location>
</feature>
<dbReference type="InterPro" id="IPR036259">
    <property type="entry name" value="MFS_trans_sf"/>
</dbReference>
<dbReference type="InterPro" id="IPR011701">
    <property type="entry name" value="MFS"/>
</dbReference>
<evidence type="ECO:0000256" key="6">
    <source>
        <dbReference type="SAM" id="MobiDB-lite"/>
    </source>
</evidence>
<feature type="transmembrane region" description="Helical" evidence="7">
    <location>
        <begin position="94"/>
        <end position="117"/>
    </location>
</feature>
<name>A0AAE1LY04_9HYPO</name>
<dbReference type="RefSeq" id="XP_062752765.1">
    <property type="nucleotide sequence ID" value="XM_062903192.1"/>
</dbReference>
<keyword evidence="9" id="KW-1185">Reference proteome</keyword>
<evidence type="ECO:0000256" key="5">
    <source>
        <dbReference type="ARBA" id="ARBA00023136"/>
    </source>
</evidence>
<keyword evidence="2" id="KW-0813">Transport</keyword>
<sequence length="620" mass="68106">MASSHARSSSNDFTSTVLLDPIRPRKTQDQLDGTWLPDERSIPTLDEVDDANSHSSYDFDSQRPLTPATPMEKTQAKFSSGPVTWMSLPRKDQLLILFLSRFVDFLQVASLQAYAFYQLKAFDDSLSDAQISQQAGVLQGCFTGAQVMTAIPWGKAADASWCGRKWVLVVGLAGTAISCLGYGFATTFFWAAFWRVFGGAINGTKADEEAGNVSRTMIAEITKEKKYQSRAFLILPMSFNVAGILGPIMGGMLADSSKTLPGLFGEKAVFGFQWIRDYPYALPSLMNAVSLSIVTVIVFLFLEETSRSRQHKFDLGLHLGSRLKAVVVGSEQADDYARVPTWEDRAMGNFQDKHIPAELKPAPSLNRLPFRRLWTRNVLFTLLTGAFYDFHLGAFGNMWSLFLSTPRYLNPTRRSSEVHVSEPLRRHLPLLFTGGLGMPASTVGVATSFLGSLGMLLQVTLYPPVQARLGTMRSFQWFLFLFPVAYFVAPYLSTLPSWSPPPEPASGGFIWAGIMVVLFLQVMARTFTLPASIILLNNCSPHPSVLGTIHGLGQSVSALFRTVGPVIGGWWYGYGLDIGMVAWGWWGVAAMSALACGTAMGMHDGSGHEVFLEGELDGME</sequence>
<evidence type="ECO:0008006" key="10">
    <source>
        <dbReference type="Google" id="ProtNLM"/>
    </source>
</evidence>
<dbReference type="AlphaFoldDB" id="A0AAE1LY04"/>
<dbReference type="Pfam" id="PF07690">
    <property type="entry name" value="MFS_1"/>
    <property type="match status" value="1"/>
</dbReference>
<evidence type="ECO:0000313" key="9">
    <source>
        <dbReference type="Proteomes" id="UP001273209"/>
    </source>
</evidence>
<comment type="caution">
    <text evidence="8">The sequence shown here is derived from an EMBL/GenBank/DDBJ whole genome shotgun (WGS) entry which is preliminary data.</text>
</comment>
<dbReference type="GeneID" id="87923097"/>
<reference evidence="8" key="1">
    <citation type="submission" date="2023-11" db="EMBL/GenBank/DDBJ databases">
        <title>The genome sequences of three competitors of mushroom-forming fungi.</title>
        <authorList>
            <person name="Beijen E."/>
            <person name="Ohm R.A."/>
        </authorList>
    </citation>
    <scope>NUCLEOTIDE SEQUENCE</scope>
    <source>
        <strain evidence="8">CBS 100526</strain>
    </source>
</reference>
<dbReference type="GO" id="GO:0016020">
    <property type="term" value="C:membrane"/>
    <property type="evidence" value="ECO:0007669"/>
    <property type="project" value="UniProtKB-SubCell"/>
</dbReference>
<evidence type="ECO:0000313" key="8">
    <source>
        <dbReference type="EMBL" id="KAK4066046.1"/>
    </source>
</evidence>
<dbReference type="GO" id="GO:0022857">
    <property type="term" value="F:transmembrane transporter activity"/>
    <property type="evidence" value="ECO:0007669"/>
    <property type="project" value="InterPro"/>
</dbReference>
<feature type="transmembrane region" description="Helical" evidence="7">
    <location>
        <begin position="166"/>
        <end position="193"/>
    </location>
</feature>
<feature type="compositionally biased region" description="Polar residues" evidence="6">
    <location>
        <begin position="1"/>
        <end position="17"/>
    </location>
</feature>
<feature type="transmembrane region" description="Helical" evidence="7">
    <location>
        <begin position="505"/>
        <end position="524"/>
    </location>
</feature>
<accession>A0AAE1LY04</accession>
<keyword evidence="4 7" id="KW-1133">Transmembrane helix</keyword>
<organism evidence="8 9">
    <name type="scientific">Trichoderma aggressivum f. europaeum</name>
    <dbReference type="NCBI Taxonomy" id="173218"/>
    <lineage>
        <taxon>Eukaryota</taxon>
        <taxon>Fungi</taxon>
        <taxon>Dikarya</taxon>
        <taxon>Ascomycota</taxon>
        <taxon>Pezizomycotina</taxon>
        <taxon>Sordariomycetes</taxon>
        <taxon>Hypocreomycetidae</taxon>
        <taxon>Hypocreales</taxon>
        <taxon>Hypocreaceae</taxon>
        <taxon>Trichoderma</taxon>
    </lineage>
</organism>
<protein>
    <recommendedName>
        <fullName evidence="10">Major facilitator superfamily (MFS) profile domain-containing protein</fullName>
    </recommendedName>
</protein>
<comment type="subcellular location">
    <subcellularLocation>
        <location evidence="1">Membrane</location>
        <topology evidence="1">Multi-pass membrane protein</topology>
    </subcellularLocation>
</comment>
<feature type="transmembrane region" description="Helical" evidence="7">
    <location>
        <begin position="378"/>
        <end position="402"/>
    </location>
</feature>
<feature type="region of interest" description="Disordered" evidence="6">
    <location>
        <begin position="1"/>
        <end position="75"/>
    </location>
</feature>
<dbReference type="EMBL" id="JAWRVG010000040">
    <property type="protein sequence ID" value="KAK4066046.1"/>
    <property type="molecule type" value="Genomic_DNA"/>
</dbReference>
<evidence type="ECO:0000256" key="4">
    <source>
        <dbReference type="ARBA" id="ARBA00022989"/>
    </source>
</evidence>
<dbReference type="PANTHER" id="PTHR23504">
    <property type="entry name" value="MAJOR FACILITATOR SUPERFAMILY DOMAIN-CONTAINING PROTEIN 10"/>
    <property type="match status" value="1"/>
</dbReference>
<evidence type="ECO:0000256" key="3">
    <source>
        <dbReference type="ARBA" id="ARBA00022692"/>
    </source>
</evidence>
<keyword evidence="5 7" id="KW-0472">Membrane</keyword>
<evidence type="ECO:0000256" key="7">
    <source>
        <dbReference type="SAM" id="Phobius"/>
    </source>
</evidence>
<feature type="transmembrane region" description="Helical" evidence="7">
    <location>
        <begin position="280"/>
        <end position="302"/>
    </location>
</feature>
<evidence type="ECO:0000256" key="2">
    <source>
        <dbReference type="ARBA" id="ARBA00022448"/>
    </source>
</evidence>
<keyword evidence="3 7" id="KW-0812">Transmembrane</keyword>